<dbReference type="EMBL" id="MU853360">
    <property type="protein sequence ID" value="KAK4108875.1"/>
    <property type="molecule type" value="Genomic_DNA"/>
</dbReference>
<dbReference type="AlphaFoldDB" id="A0AAN6QIJ9"/>
<dbReference type="Proteomes" id="UP001302812">
    <property type="component" value="Unassembled WGS sequence"/>
</dbReference>
<feature type="transmembrane region" description="Helical" evidence="1">
    <location>
        <begin position="33"/>
        <end position="53"/>
    </location>
</feature>
<evidence type="ECO:0000313" key="2">
    <source>
        <dbReference type="EMBL" id="KAK4108875.1"/>
    </source>
</evidence>
<organism evidence="2 3">
    <name type="scientific">Canariomyces notabilis</name>
    <dbReference type="NCBI Taxonomy" id="2074819"/>
    <lineage>
        <taxon>Eukaryota</taxon>
        <taxon>Fungi</taxon>
        <taxon>Dikarya</taxon>
        <taxon>Ascomycota</taxon>
        <taxon>Pezizomycotina</taxon>
        <taxon>Sordariomycetes</taxon>
        <taxon>Sordariomycetidae</taxon>
        <taxon>Sordariales</taxon>
        <taxon>Chaetomiaceae</taxon>
        <taxon>Canariomyces</taxon>
    </lineage>
</organism>
<keyword evidence="1" id="KW-0472">Membrane</keyword>
<protein>
    <submittedName>
        <fullName evidence="2">Uncharacterized protein</fullName>
    </submittedName>
</protein>
<proteinExistence type="predicted"/>
<evidence type="ECO:0000313" key="3">
    <source>
        <dbReference type="Proteomes" id="UP001302812"/>
    </source>
</evidence>
<gene>
    <name evidence="2" type="ORF">N656DRAFT_801557</name>
</gene>
<accession>A0AAN6QIJ9</accession>
<dbReference type="RefSeq" id="XP_064666445.1">
    <property type="nucleotide sequence ID" value="XM_064818135.1"/>
</dbReference>
<evidence type="ECO:0000256" key="1">
    <source>
        <dbReference type="SAM" id="Phobius"/>
    </source>
</evidence>
<reference evidence="2" key="1">
    <citation type="journal article" date="2023" name="Mol. Phylogenet. Evol.">
        <title>Genome-scale phylogeny and comparative genomics of the fungal order Sordariales.</title>
        <authorList>
            <person name="Hensen N."/>
            <person name="Bonometti L."/>
            <person name="Westerberg I."/>
            <person name="Brannstrom I.O."/>
            <person name="Guillou S."/>
            <person name="Cros-Aarteil S."/>
            <person name="Calhoun S."/>
            <person name="Haridas S."/>
            <person name="Kuo A."/>
            <person name="Mondo S."/>
            <person name="Pangilinan J."/>
            <person name="Riley R."/>
            <person name="LaButti K."/>
            <person name="Andreopoulos B."/>
            <person name="Lipzen A."/>
            <person name="Chen C."/>
            <person name="Yan M."/>
            <person name="Daum C."/>
            <person name="Ng V."/>
            <person name="Clum A."/>
            <person name="Steindorff A."/>
            <person name="Ohm R.A."/>
            <person name="Martin F."/>
            <person name="Silar P."/>
            <person name="Natvig D.O."/>
            <person name="Lalanne C."/>
            <person name="Gautier V."/>
            <person name="Ament-Velasquez S.L."/>
            <person name="Kruys A."/>
            <person name="Hutchinson M.I."/>
            <person name="Powell A.J."/>
            <person name="Barry K."/>
            <person name="Miller A.N."/>
            <person name="Grigoriev I.V."/>
            <person name="Debuchy R."/>
            <person name="Gladieux P."/>
            <person name="Hiltunen Thoren M."/>
            <person name="Johannesson H."/>
        </authorList>
    </citation>
    <scope>NUCLEOTIDE SEQUENCE</scope>
    <source>
        <strain evidence="2">CBS 508.74</strain>
    </source>
</reference>
<keyword evidence="1" id="KW-0812">Transmembrane</keyword>
<keyword evidence="3" id="KW-1185">Reference proteome</keyword>
<reference evidence="2" key="2">
    <citation type="submission" date="2023-05" db="EMBL/GenBank/DDBJ databases">
        <authorList>
            <consortium name="Lawrence Berkeley National Laboratory"/>
            <person name="Steindorff A."/>
            <person name="Hensen N."/>
            <person name="Bonometti L."/>
            <person name="Westerberg I."/>
            <person name="Brannstrom I.O."/>
            <person name="Guillou S."/>
            <person name="Cros-Aarteil S."/>
            <person name="Calhoun S."/>
            <person name="Haridas S."/>
            <person name="Kuo A."/>
            <person name="Mondo S."/>
            <person name="Pangilinan J."/>
            <person name="Riley R."/>
            <person name="Labutti K."/>
            <person name="Andreopoulos B."/>
            <person name="Lipzen A."/>
            <person name="Chen C."/>
            <person name="Yanf M."/>
            <person name="Daum C."/>
            <person name="Ng V."/>
            <person name="Clum A."/>
            <person name="Ohm R."/>
            <person name="Martin F."/>
            <person name="Silar P."/>
            <person name="Natvig D."/>
            <person name="Lalanne C."/>
            <person name="Gautier V."/>
            <person name="Ament-Velasquez S.L."/>
            <person name="Kruys A."/>
            <person name="Hutchinson M.I."/>
            <person name="Powell A.J."/>
            <person name="Barry K."/>
            <person name="Miller A.N."/>
            <person name="Grigoriev I.V."/>
            <person name="Debuchy R."/>
            <person name="Gladieux P."/>
            <person name="Thoren M.H."/>
            <person name="Johannesson H."/>
        </authorList>
    </citation>
    <scope>NUCLEOTIDE SEQUENCE</scope>
    <source>
        <strain evidence="2">CBS 508.74</strain>
    </source>
</reference>
<name>A0AAN6QIJ9_9PEZI</name>
<dbReference type="GeneID" id="89942260"/>
<keyword evidence="1" id="KW-1133">Transmembrane helix</keyword>
<sequence length="210" mass="23082">MASILDLVIMVLAAAMTAMLFPASLLLCSLYLAVTYAFCLVSVWIRPLLDYIFTHFAGWIRPPPARKPPAKKARFARPSVHVGHPTWLRTSDNPKFARPTIIVANSTYEQVIVDMERLTSRHVKISGPANLANQAVVTGQASQCSGKWLELRRPVAGLGAVAMLVTVASDLFALSRIGFVGTWLGLKLRSLIHRIGYLGFELLLSAVDVW</sequence>
<comment type="caution">
    <text evidence="2">The sequence shown here is derived from an EMBL/GenBank/DDBJ whole genome shotgun (WGS) entry which is preliminary data.</text>
</comment>